<feature type="transmembrane region" description="Helical" evidence="17">
    <location>
        <begin position="94"/>
        <end position="110"/>
    </location>
</feature>
<dbReference type="KEGG" id="uth:DKZ56_11215"/>
<keyword evidence="8 17" id="KW-0479">Metal-binding</keyword>
<evidence type="ECO:0000256" key="2">
    <source>
        <dbReference type="ARBA" id="ARBA00006024"/>
    </source>
</evidence>
<keyword evidence="12 17" id="KW-1133">Transmembrane helix</keyword>
<dbReference type="GO" id="GO:0005886">
    <property type="term" value="C:plasma membrane"/>
    <property type="evidence" value="ECO:0007669"/>
    <property type="project" value="UniProtKB-SubCell"/>
</dbReference>
<dbReference type="SFLD" id="SFLDG00002">
    <property type="entry name" value="C1.7:_P-type_atpase_like"/>
    <property type="match status" value="1"/>
</dbReference>
<dbReference type="InterPro" id="IPR006121">
    <property type="entry name" value="HMA_dom"/>
</dbReference>
<dbReference type="PANTHER" id="PTHR48085">
    <property type="entry name" value="CADMIUM/ZINC-TRANSPORTING ATPASE HMA2-RELATED"/>
    <property type="match status" value="1"/>
</dbReference>
<dbReference type="PANTHER" id="PTHR48085:SF5">
    <property type="entry name" value="CADMIUM_ZINC-TRANSPORTING ATPASE HMA4-RELATED"/>
    <property type="match status" value="1"/>
</dbReference>
<evidence type="ECO:0000256" key="1">
    <source>
        <dbReference type="ARBA" id="ARBA00004651"/>
    </source>
</evidence>
<evidence type="ECO:0000256" key="3">
    <source>
        <dbReference type="ARBA" id="ARBA00022448"/>
    </source>
</evidence>
<proteinExistence type="inferred from homology"/>
<keyword evidence="6" id="KW-0597">Phosphoprotein</keyword>
<dbReference type="Gene3D" id="3.30.70.100">
    <property type="match status" value="1"/>
</dbReference>
<dbReference type="AlphaFoldDB" id="A0A4P6UT79"/>
<evidence type="ECO:0000256" key="15">
    <source>
        <dbReference type="ARBA" id="ARBA00039103"/>
    </source>
</evidence>
<evidence type="ECO:0000256" key="7">
    <source>
        <dbReference type="ARBA" id="ARBA00022692"/>
    </source>
</evidence>
<accession>A0A4P6UT79</accession>
<keyword evidence="4 17" id="KW-1003">Cell membrane</keyword>
<dbReference type="InterPro" id="IPR044492">
    <property type="entry name" value="P_typ_ATPase_HD_dom"/>
</dbReference>
<keyword evidence="9 17" id="KW-0547">Nucleotide-binding</keyword>
<dbReference type="InterPro" id="IPR017969">
    <property type="entry name" value="Heavy-metal-associated_CS"/>
</dbReference>
<evidence type="ECO:0000256" key="4">
    <source>
        <dbReference type="ARBA" id="ARBA00022475"/>
    </source>
</evidence>
<feature type="transmembrane region" description="Helical" evidence="17">
    <location>
        <begin position="117"/>
        <end position="136"/>
    </location>
</feature>
<dbReference type="FunFam" id="2.70.150.10:FF:000002">
    <property type="entry name" value="Copper-transporting ATPase 1, putative"/>
    <property type="match status" value="1"/>
</dbReference>
<evidence type="ECO:0000256" key="6">
    <source>
        <dbReference type="ARBA" id="ARBA00022553"/>
    </source>
</evidence>
<keyword evidence="13" id="KW-0406">Ion transport</keyword>
<evidence type="ECO:0000256" key="16">
    <source>
        <dbReference type="ARBA" id="ARBA00049338"/>
    </source>
</evidence>
<evidence type="ECO:0000256" key="9">
    <source>
        <dbReference type="ARBA" id="ARBA00022741"/>
    </source>
</evidence>
<keyword evidence="20" id="KW-1185">Reference proteome</keyword>
<dbReference type="InterPro" id="IPR036412">
    <property type="entry name" value="HAD-like_sf"/>
</dbReference>
<evidence type="ECO:0000256" key="14">
    <source>
        <dbReference type="ARBA" id="ARBA00023136"/>
    </source>
</evidence>
<dbReference type="SUPFAM" id="SSF55008">
    <property type="entry name" value="HMA, heavy metal-associated domain"/>
    <property type="match status" value="1"/>
</dbReference>
<evidence type="ECO:0000256" key="12">
    <source>
        <dbReference type="ARBA" id="ARBA00022989"/>
    </source>
</evidence>
<dbReference type="EMBL" id="CP036528">
    <property type="protein sequence ID" value="QBK26383.1"/>
    <property type="molecule type" value="Genomic_DNA"/>
</dbReference>
<dbReference type="InterPro" id="IPR008250">
    <property type="entry name" value="ATPase_P-typ_transduc_dom_A_sf"/>
</dbReference>
<dbReference type="FunFam" id="3.40.50.1000:FF:000020">
    <property type="entry name" value="Probable cation-transporting P-type ATPase"/>
    <property type="match status" value="1"/>
</dbReference>
<dbReference type="Pfam" id="PF00403">
    <property type="entry name" value="HMA"/>
    <property type="match status" value="1"/>
</dbReference>
<dbReference type="Proteomes" id="UP000291151">
    <property type="component" value="Chromosome"/>
</dbReference>
<dbReference type="PROSITE" id="PS00154">
    <property type="entry name" value="ATPASE_E1_E2"/>
    <property type="match status" value="1"/>
</dbReference>
<dbReference type="PROSITE" id="PS50846">
    <property type="entry name" value="HMA_2"/>
    <property type="match status" value="1"/>
</dbReference>
<dbReference type="Gene3D" id="3.40.50.1000">
    <property type="entry name" value="HAD superfamily/HAD-like"/>
    <property type="match status" value="1"/>
</dbReference>
<keyword evidence="10 17" id="KW-0067">ATP-binding</keyword>
<keyword evidence="5" id="KW-0104">Cadmium</keyword>
<dbReference type="CDD" id="cd00371">
    <property type="entry name" value="HMA"/>
    <property type="match status" value="1"/>
</dbReference>
<dbReference type="GO" id="GO:0016887">
    <property type="term" value="F:ATP hydrolysis activity"/>
    <property type="evidence" value="ECO:0007669"/>
    <property type="project" value="InterPro"/>
</dbReference>
<keyword evidence="11" id="KW-1278">Translocase</keyword>
<dbReference type="InterPro" id="IPR027256">
    <property type="entry name" value="P-typ_ATPase_IB"/>
</dbReference>
<dbReference type="CDD" id="cd07545">
    <property type="entry name" value="P-type_ATPase_Cd-like"/>
    <property type="match status" value="1"/>
</dbReference>
<comment type="catalytic activity">
    <reaction evidence="16">
        <text>Cd(2+)(in) + ATP + H2O = Cd(2+)(out) + ADP + phosphate + H(+)</text>
        <dbReference type="Rhea" id="RHEA:12132"/>
        <dbReference type="ChEBI" id="CHEBI:15377"/>
        <dbReference type="ChEBI" id="CHEBI:15378"/>
        <dbReference type="ChEBI" id="CHEBI:30616"/>
        <dbReference type="ChEBI" id="CHEBI:43474"/>
        <dbReference type="ChEBI" id="CHEBI:48775"/>
        <dbReference type="ChEBI" id="CHEBI:456216"/>
        <dbReference type="EC" id="7.2.2.21"/>
    </reaction>
</comment>
<evidence type="ECO:0000256" key="8">
    <source>
        <dbReference type="ARBA" id="ARBA00022723"/>
    </source>
</evidence>
<dbReference type="InterPro" id="IPR023299">
    <property type="entry name" value="ATPase_P-typ_cyto_dom_N"/>
</dbReference>
<feature type="transmembrane region" description="Helical" evidence="17">
    <location>
        <begin position="320"/>
        <end position="340"/>
    </location>
</feature>
<evidence type="ECO:0000256" key="17">
    <source>
        <dbReference type="RuleBase" id="RU362081"/>
    </source>
</evidence>
<dbReference type="InterPro" id="IPR023214">
    <property type="entry name" value="HAD_sf"/>
</dbReference>
<dbReference type="NCBIfam" id="TIGR01494">
    <property type="entry name" value="ATPase_P-type"/>
    <property type="match status" value="1"/>
</dbReference>
<dbReference type="PRINTS" id="PR00119">
    <property type="entry name" value="CATATPASE"/>
</dbReference>
<dbReference type="InterPro" id="IPR059000">
    <property type="entry name" value="ATPase_P-type_domA"/>
</dbReference>
<evidence type="ECO:0000256" key="10">
    <source>
        <dbReference type="ARBA" id="ARBA00022840"/>
    </source>
</evidence>
<dbReference type="InterPro" id="IPR001757">
    <property type="entry name" value="P_typ_ATPase"/>
</dbReference>
<dbReference type="InterPro" id="IPR023298">
    <property type="entry name" value="ATPase_P-typ_TM_dom_sf"/>
</dbReference>
<sequence>MSEQQAKLSKSEAKTYRVQGFTCANCAAKFENNVKSLPGVQDAKVNFGASKITVLGTTTIEELEKAGAFENLKVREDKEKSVKREPFWKQKENIKVYISAVLLVISWFLGKQYGEEHIFATIGYAAAILIGGYSLFIKGFKNLVRLNFDMNTLMTVAILGAAAIGEWGEGATVVILFAISEALERYSMDKARQSIESLMDIAPKEALIRRGNEEMMVPVDDIQVGDIMIVKPGQKLAMDGIVIKGTSTLNQAAITGESVPVTKTVGDEVFAGTLNEEGLLEVKVTKRVEDTTLSKIIHLVEEAQAERAPSQAFVDRFAKYYTPAIIIFALLLAVIPPLFMGADWSEWIYRGLAVLVVGCPCALVISTPVSIVTAIGNAAKNGVLIKGGIYLEEAGNLKVIAFDKTGTLTKGIPSVTDVVTYNGNENELMTITAAIEKGSQHPLASAIIRKAEEDGLNFNDVSVEEFQSITGKGVKAKVNNAMYYVGSPGLFEELLPNGIQSEIKEQITTLQIQGKTVMALGTEKEILALIAVADEIRESSKEVIRKLHQVGIEKTVMLTGDNQRTAEAIGKQVGVSDIKADLLPEDKLNFIKELRDKYRSVAMVGDGVNDAPALAASTVGVAMGGAGTDTALETADIVLMSDDLSKLPYTIKLSRKALAIIKQNITFSLGIKALALLLIVPGWLTLWLAIFADMGATLIVTLNSMRLLNVKE</sequence>
<dbReference type="NCBIfam" id="TIGR01525">
    <property type="entry name" value="ATPase-IB_hvy"/>
    <property type="match status" value="1"/>
</dbReference>
<gene>
    <name evidence="19" type="primary">cadA</name>
    <name evidence="19" type="ORF">DKZ56_11215</name>
</gene>
<evidence type="ECO:0000256" key="5">
    <source>
        <dbReference type="ARBA" id="ARBA00022539"/>
    </source>
</evidence>
<dbReference type="SFLD" id="SFLDF00027">
    <property type="entry name" value="p-type_atpase"/>
    <property type="match status" value="1"/>
</dbReference>
<dbReference type="Pfam" id="PF00122">
    <property type="entry name" value="E1-E2_ATPase"/>
    <property type="match status" value="1"/>
</dbReference>
<keyword evidence="14 17" id="KW-0472">Membrane</keyword>
<dbReference type="PRINTS" id="PR00941">
    <property type="entry name" value="CDATPASE"/>
</dbReference>
<reference evidence="19 20" key="1">
    <citation type="submission" date="2019-02" db="EMBL/GenBank/DDBJ databases">
        <title>Ureibacillus thermophilus.</title>
        <authorList>
            <person name="Sunny J.S."/>
            <person name="Natarajan A."/>
            <person name="Saleena L.M."/>
        </authorList>
    </citation>
    <scope>NUCLEOTIDE SEQUENCE [LARGE SCALE GENOMIC DNA]</scope>
    <source>
        <strain evidence="19 20">LM102</strain>
    </source>
</reference>
<evidence type="ECO:0000259" key="18">
    <source>
        <dbReference type="PROSITE" id="PS50846"/>
    </source>
</evidence>
<dbReference type="PROSITE" id="PS01047">
    <property type="entry name" value="HMA_1"/>
    <property type="match status" value="1"/>
</dbReference>
<feature type="transmembrane region" description="Helical" evidence="17">
    <location>
        <begin position="665"/>
        <end position="684"/>
    </location>
</feature>
<dbReference type="Gene3D" id="3.40.1110.10">
    <property type="entry name" value="Calcium-transporting ATPase, cytoplasmic domain N"/>
    <property type="match status" value="1"/>
</dbReference>
<feature type="domain" description="HMA" evidence="18">
    <location>
        <begin position="12"/>
        <end position="75"/>
    </location>
</feature>
<comment type="similarity">
    <text evidence="2 17">Belongs to the cation transport ATPase (P-type) (TC 3.A.3) family. Type IB subfamily.</text>
</comment>
<dbReference type="GO" id="GO:0008551">
    <property type="term" value="F:P-type cadmium transporter activity"/>
    <property type="evidence" value="ECO:0007669"/>
    <property type="project" value="UniProtKB-EC"/>
</dbReference>
<dbReference type="InterPro" id="IPR018303">
    <property type="entry name" value="ATPase_P-typ_P_site"/>
</dbReference>
<dbReference type="GO" id="GO:0046872">
    <property type="term" value="F:metal ion binding"/>
    <property type="evidence" value="ECO:0007669"/>
    <property type="project" value="UniProtKB-KW"/>
</dbReference>
<dbReference type="NCBIfam" id="TIGR01512">
    <property type="entry name" value="ATPase-IB2_Cd"/>
    <property type="match status" value="1"/>
</dbReference>
<evidence type="ECO:0000313" key="20">
    <source>
        <dbReference type="Proteomes" id="UP000291151"/>
    </source>
</evidence>
<dbReference type="NCBIfam" id="TIGR01511">
    <property type="entry name" value="ATPase-IB1_Cu"/>
    <property type="match status" value="1"/>
</dbReference>
<dbReference type="InterPro" id="IPR051014">
    <property type="entry name" value="Cation_Transport_ATPase_IB"/>
</dbReference>
<feature type="transmembrane region" description="Helical" evidence="17">
    <location>
        <begin position="352"/>
        <end position="376"/>
    </location>
</feature>
<evidence type="ECO:0000256" key="11">
    <source>
        <dbReference type="ARBA" id="ARBA00022967"/>
    </source>
</evidence>
<dbReference type="SFLD" id="SFLDS00003">
    <property type="entry name" value="Haloacid_Dehalogenase"/>
    <property type="match status" value="1"/>
</dbReference>
<keyword evidence="19" id="KW-0378">Hydrolase</keyword>
<evidence type="ECO:0000256" key="13">
    <source>
        <dbReference type="ARBA" id="ARBA00023065"/>
    </source>
</evidence>
<organism evidence="19 20">
    <name type="scientific">Ureibacillus thermophilus</name>
    <dbReference type="NCBI Taxonomy" id="367743"/>
    <lineage>
        <taxon>Bacteria</taxon>
        <taxon>Bacillati</taxon>
        <taxon>Bacillota</taxon>
        <taxon>Bacilli</taxon>
        <taxon>Bacillales</taxon>
        <taxon>Caryophanaceae</taxon>
        <taxon>Ureibacillus</taxon>
    </lineage>
</organism>
<comment type="subcellular location">
    <subcellularLocation>
        <location evidence="1">Cell membrane</location>
        <topology evidence="1">Multi-pass membrane protein</topology>
    </subcellularLocation>
</comment>
<dbReference type="SUPFAM" id="SSF81653">
    <property type="entry name" value="Calcium ATPase, transduction domain A"/>
    <property type="match status" value="1"/>
</dbReference>
<dbReference type="GO" id="GO:0005524">
    <property type="term" value="F:ATP binding"/>
    <property type="evidence" value="ECO:0007669"/>
    <property type="project" value="UniProtKB-UniRule"/>
</dbReference>
<keyword evidence="7 17" id="KW-0812">Transmembrane</keyword>
<keyword evidence="3" id="KW-0813">Transport</keyword>
<dbReference type="Gene3D" id="2.70.150.10">
    <property type="entry name" value="Calcium-transporting ATPase, cytoplasmic transduction domain A"/>
    <property type="match status" value="1"/>
</dbReference>
<protein>
    <recommendedName>
        <fullName evidence="15">Cd(2+)-exporting ATPase</fullName>
        <ecNumber evidence="15">7.2.2.21</ecNumber>
    </recommendedName>
</protein>
<dbReference type="SUPFAM" id="SSF81665">
    <property type="entry name" value="Calcium ATPase, transmembrane domain M"/>
    <property type="match status" value="1"/>
</dbReference>
<name>A0A4P6UT79_9BACL</name>
<dbReference type="SUPFAM" id="SSF56784">
    <property type="entry name" value="HAD-like"/>
    <property type="match status" value="1"/>
</dbReference>
<dbReference type="RefSeq" id="WP_208650076.1">
    <property type="nucleotide sequence ID" value="NZ_CP036528.1"/>
</dbReference>
<dbReference type="InterPro" id="IPR036163">
    <property type="entry name" value="HMA_dom_sf"/>
</dbReference>
<dbReference type="Pfam" id="PF00702">
    <property type="entry name" value="Hydrolase"/>
    <property type="match status" value="1"/>
</dbReference>
<evidence type="ECO:0000313" key="19">
    <source>
        <dbReference type="EMBL" id="QBK26383.1"/>
    </source>
</evidence>
<dbReference type="EC" id="7.2.2.21" evidence="15"/>